<dbReference type="EMBL" id="GG738920">
    <property type="protein sequence ID" value="EFC37266.1"/>
    <property type="molecule type" value="Genomic_DNA"/>
</dbReference>
<dbReference type="RefSeq" id="XP_002670010.1">
    <property type="nucleotide sequence ID" value="XM_002669964.1"/>
</dbReference>
<evidence type="ECO:0000313" key="3">
    <source>
        <dbReference type="Proteomes" id="UP000006671"/>
    </source>
</evidence>
<protein>
    <submittedName>
        <fullName evidence="2">Predicted protein</fullName>
    </submittedName>
</protein>
<dbReference type="KEGG" id="ngr:NAEGRDRAFT_75033"/>
<evidence type="ECO:0000313" key="2">
    <source>
        <dbReference type="EMBL" id="EFC37266.1"/>
    </source>
</evidence>
<dbReference type="InParanoid" id="D2W0Z4"/>
<feature type="region of interest" description="Disordered" evidence="1">
    <location>
        <begin position="78"/>
        <end position="108"/>
    </location>
</feature>
<proteinExistence type="predicted"/>
<keyword evidence="3" id="KW-1185">Reference proteome</keyword>
<gene>
    <name evidence="2" type="ORF">NAEGRDRAFT_75033</name>
</gene>
<evidence type="ECO:0000256" key="1">
    <source>
        <dbReference type="SAM" id="MobiDB-lite"/>
    </source>
</evidence>
<accession>D2W0Z4</accession>
<dbReference type="GeneID" id="8856981"/>
<name>D2W0Z4_NAEGR</name>
<dbReference type="VEuPathDB" id="AmoebaDB:NAEGRDRAFT_75033"/>
<sequence>MPKRHFRTGKVRYHTTPKVEKINTEHKYKGGKHKFLITNEQSKVSQFDNYNNADRYQRLELISALKYETLLKNQMKDIRKRNSTDTNHKKWHRNHPKDGFYNSRQVFD</sequence>
<organism evidence="3">
    <name type="scientific">Naegleria gruberi</name>
    <name type="common">Amoeba</name>
    <dbReference type="NCBI Taxonomy" id="5762"/>
    <lineage>
        <taxon>Eukaryota</taxon>
        <taxon>Discoba</taxon>
        <taxon>Heterolobosea</taxon>
        <taxon>Tetramitia</taxon>
        <taxon>Eutetramitia</taxon>
        <taxon>Vahlkampfiidae</taxon>
        <taxon>Naegleria</taxon>
    </lineage>
</organism>
<dbReference type="Proteomes" id="UP000006671">
    <property type="component" value="Unassembled WGS sequence"/>
</dbReference>
<dbReference type="AlphaFoldDB" id="D2W0Z4"/>
<feature type="compositionally biased region" description="Basic and acidic residues" evidence="1">
    <location>
        <begin position="78"/>
        <end position="88"/>
    </location>
</feature>
<reference evidence="2 3" key="1">
    <citation type="journal article" date="2010" name="Cell">
        <title>The genome of Naegleria gruberi illuminates early eukaryotic versatility.</title>
        <authorList>
            <person name="Fritz-Laylin L.K."/>
            <person name="Prochnik S.E."/>
            <person name="Ginger M.L."/>
            <person name="Dacks J.B."/>
            <person name="Carpenter M.L."/>
            <person name="Field M.C."/>
            <person name="Kuo A."/>
            <person name="Paredez A."/>
            <person name="Chapman J."/>
            <person name="Pham J."/>
            <person name="Shu S."/>
            <person name="Neupane R."/>
            <person name="Cipriano M."/>
            <person name="Mancuso J."/>
            <person name="Tu H."/>
            <person name="Salamov A."/>
            <person name="Lindquist E."/>
            <person name="Shapiro H."/>
            <person name="Lucas S."/>
            <person name="Grigoriev I.V."/>
            <person name="Cande W.Z."/>
            <person name="Fulton C."/>
            <person name="Rokhsar D.S."/>
            <person name="Dawson S.C."/>
        </authorList>
    </citation>
    <scope>NUCLEOTIDE SEQUENCE [LARGE SCALE GENOMIC DNA]</scope>
    <source>
        <strain evidence="2 3">NEG-M</strain>
    </source>
</reference>